<dbReference type="EMBL" id="JBHUME010000005">
    <property type="protein sequence ID" value="MFD2611759.1"/>
    <property type="molecule type" value="Genomic_DNA"/>
</dbReference>
<feature type="compositionally biased region" description="Polar residues" evidence="1">
    <location>
        <begin position="31"/>
        <end position="40"/>
    </location>
</feature>
<evidence type="ECO:0000256" key="2">
    <source>
        <dbReference type="SAM" id="Phobius"/>
    </source>
</evidence>
<reference evidence="4" key="1">
    <citation type="journal article" date="2019" name="Int. J. Syst. Evol. Microbiol.">
        <title>The Global Catalogue of Microorganisms (GCM) 10K type strain sequencing project: providing services to taxonomists for standard genome sequencing and annotation.</title>
        <authorList>
            <consortium name="The Broad Institute Genomics Platform"/>
            <consortium name="The Broad Institute Genome Sequencing Center for Infectious Disease"/>
            <person name="Wu L."/>
            <person name="Ma J."/>
        </authorList>
    </citation>
    <scope>NUCLEOTIDE SEQUENCE [LARGE SCALE GENOMIC DNA]</scope>
    <source>
        <strain evidence="4">KCTC 3950</strain>
    </source>
</reference>
<accession>A0ABW5P9L9</accession>
<proteinExistence type="predicted"/>
<organism evidence="3 4">
    <name type="scientific">Paenibacillus gansuensis</name>
    <dbReference type="NCBI Taxonomy" id="306542"/>
    <lineage>
        <taxon>Bacteria</taxon>
        <taxon>Bacillati</taxon>
        <taxon>Bacillota</taxon>
        <taxon>Bacilli</taxon>
        <taxon>Bacillales</taxon>
        <taxon>Paenibacillaceae</taxon>
        <taxon>Paenibacillus</taxon>
    </lineage>
</organism>
<dbReference type="RefSeq" id="WP_377600712.1">
    <property type="nucleotide sequence ID" value="NZ_JBHUME010000005.1"/>
</dbReference>
<keyword evidence="4" id="KW-1185">Reference proteome</keyword>
<feature type="compositionally biased region" description="Basic and acidic residues" evidence="1">
    <location>
        <begin position="1"/>
        <end position="12"/>
    </location>
</feature>
<feature type="region of interest" description="Disordered" evidence="1">
    <location>
        <begin position="1"/>
        <end position="40"/>
    </location>
</feature>
<dbReference type="Proteomes" id="UP001597541">
    <property type="component" value="Unassembled WGS sequence"/>
</dbReference>
<gene>
    <name evidence="3" type="ORF">ACFSUF_04905</name>
</gene>
<feature type="transmembrane region" description="Helical" evidence="2">
    <location>
        <begin position="80"/>
        <end position="101"/>
    </location>
</feature>
<evidence type="ECO:0000313" key="3">
    <source>
        <dbReference type="EMBL" id="MFD2611759.1"/>
    </source>
</evidence>
<name>A0ABW5P9L9_9BACL</name>
<keyword evidence="2" id="KW-0812">Transmembrane</keyword>
<comment type="caution">
    <text evidence="3">The sequence shown here is derived from an EMBL/GenBank/DDBJ whole genome shotgun (WGS) entry which is preliminary data.</text>
</comment>
<evidence type="ECO:0000256" key="1">
    <source>
        <dbReference type="SAM" id="MobiDB-lite"/>
    </source>
</evidence>
<keyword evidence="2" id="KW-1133">Transmembrane helix</keyword>
<evidence type="ECO:0000313" key="4">
    <source>
        <dbReference type="Proteomes" id="UP001597541"/>
    </source>
</evidence>
<protein>
    <submittedName>
        <fullName evidence="3">Uncharacterized protein</fullName>
    </submittedName>
</protein>
<keyword evidence="2" id="KW-0472">Membrane</keyword>
<sequence>MAKDNVQHKGLESELGSSQSSDPYNPFQDATIHQSVQTDPVSRQLDVREGFNDALKHVDTVNGHRLPKQLTDFPSRWRKVLRWAIIAYILMFAAFLLYSTFIDR</sequence>